<reference evidence="1" key="2">
    <citation type="journal article" date="2015" name="Data Brief">
        <title>Shoot transcriptome of the giant reed, Arundo donax.</title>
        <authorList>
            <person name="Barrero R.A."/>
            <person name="Guerrero F.D."/>
            <person name="Moolhuijzen P."/>
            <person name="Goolsby J.A."/>
            <person name="Tidwell J."/>
            <person name="Bellgard S.E."/>
            <person name="Bellgard M.I."/>
        </authorList>
    </citation>
    <scope>NUCLEOTIDE SEQUENCE</scope>
    <source>
        <tissue evidence="1">Shoot tissue taken approximately 20 cm above the soil surface</tissue>
    </source>
</reference>
<dbReference type="EMBL" id="GBRH01230494">
    <property type="protein sequence ID" value="JAD67401.1"/>
    <property type="molecule type" value="Transcribed_RNA"/>
</dbReference>
<name>A0A0A9BVR0_ARUDO</name>
<accession>A0A0A9BVR0</accession>
<sequence length="33" mass="3927">MCTQAMHAVRRRRTSRLYAVTSPERVLFDTIEM</sequence>
<reference evidence="1" key="1">
    <citation type="submission" date="2014-09" db="EMBL/GenBank/DDBJ databases">
        <authorList>
            <person name="Magalhaes I.L.F."/>
            <person name="Oliveira U."/>
            <person name="Santos F.R."/>
            <person name="Vidigal T.H.D.A."/>
            <person name="Brescovit A.D."/>
            <person name="Santos A.J."/>
        </authorList>
    </citation>
    <scope>NUCLEOTIDE SEQUENCE</scope>
    <source>
        <tissue evidence="1">Shoot tissue taken approximately 20 cm above the soil surface</tissue>
    </source>
</reference>
<dbReference type="AlphaFoldDB" id="A0A0A9BVR0"/>
<organism evidence="1">
    <name type="scientific">Arundo donax</name>
    <name type="common">Giant reed</name>
    <name type="synonym">Donax arundinaceus</name>
    <dbReference type="NCBI Taxonomy" id="35708"/>
    <lineage>
        <taxon>Eukaryota</taxon>
        <taxon>Viridiplantae</taxon>
        <taxon>Streptophyta</taxon>
        <taxon>Embryophyta</taxon>
        <taxon>Tracheophyta</taxon>
        <taxon>Spermatophyta</taxon>
        <taxon>Magnoliopsida</taxon>
        <taxon>Liliopsida</taxon>
        <taxon>Poales</taxon>
        <taxon>Poaceae</taxon>
        <taxon>PACMAD clade</taxon>
        <taxon>Arundinoideae</taxon>
        <taxon>Arundineae</taxon>
        <taxon>Arundo</taxon>
    </lineage>
</organism>
<proteinExistence type="predicted"/>
<evidence type="ECO:0000313" key="1">
    <source>
        <dbReference type="EMBL" id="JAD67401.1"/>
    </source>
</evidence>
<protein>
    <submittedName>
        <fullName evidence="1">Uncharacterized protein</fullName>
    </submittedName>
</protein>